<dbReference type="Pfam" id="PF04572">
    <property type="entry name" value="Gb3_synth"/>
    <property type="match status" value="1"/>
</dbReference>
<gene>
    <name evidence="2" type="ORF">TMSB3V08_LOCUS9411</name>
</gene>
<dbReference type="InterPro" id="IPR007652">
    <property type="entry name" value="A1-4-GlycosylTfrase_dom"/>
</dbReference>
<name>A0A7R9EGM8_9NEOP</name>
<evidence type="ECO:0000313" key="2">
    <source>
        <dbReference type="EMBL" id="CAD7432707.1"/>
    </source>
</evidence>
<accession>A0A7R9EGM8</accession>
<dbReference type="EMBL" id="OB795812">
    <property type="protein sequence ID" value="CAD7432707.1"/>
    <property type="molecule type" value="Genomic_DNA"/>
</dbReference>
<feature type="domain" description="Alpha 1,4-glycosyltransferase" evidence="1">
    <location>
        <begin position="85"/>
        <end position="129"/>
    </location>
</feature>
<protein>
    <recommendedName>
        <fullName evidence="1">Alpha 1,4-glycosyltransferase domain-containing protein</fullName>
    </recommendedName>
</protein>
<dbReference type="AlphaFoldDB" id="A0A7R9EGM8"/>
<proteinExistence type="predicted"/>
<evidence type="ECO:0000259" key="1">
    <source>
        <dbReference type="Pfam" id="PF04572"/>
    </source>
</evidence>
<organism evidence="2">
    <name type="scientific">Timema monikensis</name>
    <dbReference type="NCBI Taxonomy" id="170555"/>
    <lineage>
        <taxon>Eukaryota</taxon>
        <taxon>Metazoa</taxon>
        <taxon>Ecdysozoa</taxon>
        <taxon>Arthropoda</taxon>
        <taxon>Hexapoda</taxon>
        <taxon>Insecta</taxon>
        <taxon>Pterygota</taxon>
        <taxon>Neoptera</taxon>
        <taxon>Polyneoptera</taxon>
        <taxon>Phasmatodea</taxon>
        <taxon>Timematodea</taxon>
        <taxon>Timematoidea</taxon>
        <taxon>Timematidae</taxon>
        <taxon>Timema</taxon>
    </lineage>
</organism>
<reference evidence="2" key="1">
    <citation type="submission" date="2020-11" db="EMBL/GenBank/DDBJ databases">
        <authorList>
            <person name="Tran Van P."/>
        </authorList>
    </citation>
    <scope>NUCLEOTIDE SEQUENCE</scope>
</reference>
<sequence length="248" mass="27054">MPTTHQFNIRKGGEAEGHVIKWAGSSALTLISEMSEYSPFFRRITAVLRSPLVPRASLNGLKNFAGAESSVDVAVGVVNFHDSAVGREMANACLEDLREHFRGDTWGNNGPGVITRVLQARCKVKKAADFRTSAASLSWGVCCQPVVLGRVDPGFVFRVEWGNSVSIRNPTFHERTSLQSVPPSIVLRVTPLLAPTLPTNQYPTMFSYNSITLLTERDITSSPVASMLTISLSGDTDVHGEFSSDQRM</sequence>